<sequence length="273" mass="31072">MVGENSDQHGRASRGRGSLRQFETTRQAVGHFQDMVGRAVDGIPIAHESAAQQDSGCVDPMHSKCIGAGKCVRAAPRMGQSRERKPAATRGDAGQRPPERSAYSPSRVLLPVAYSCEMLVAAFISGSTRRYDAKFVAELFTEEEKYSKRYKPTTKFPKDFFAERKSIFEFIGNTAPEMLEFIFYALQKLRPIKSGTTITGWVPEDRPYRGSIIRDTGVQYDAEYRVHELMRRLAAYVHFKGTNEYPRLTEINPCEYFTRKRKVVKCIFWDEVC</sequence>
<evidence type="ECO:0000313" key="2">
    <source>
        <dbReference type="EMBL" id="CAB0042794.1"/>
    </source>
</evidence>
<accession>A0A6H5IZN7</accession>
<feature type="region of interest" description="Disordered" evidence="1">
    <location>
        <begin position="75"/>
        <end position="102"/>
    </location>
</feature>
<protein>
    <submittedName>
        <fullName evidence="2">Uncharacterized protein</fullName>
    </submittedName>
</protein>
<gene>
    <name evidence="2" type="ORF">TBRA_LOCUS14393</name>
</gene>
<name>A0A6H5IZN7_9HYME</name>
<dbReference type="AlphaFoldDB" id="A0A6H5IZN7"/>
<organism evidence="2 3">
    <name type="scientific">Trichogramma brassicae</name>
    <dbReference type="NCBI Taxonomy" id="86971"/>
    <lineage>
        <taxon>Eukaryota</taxon>
        <taxon>Metazoa</taxon>
        <taxon>Ecdysozoa</taxon>
        <taxon>Arthropoda</taxon>
        <taxon>Hexapoda</taxon>
        <taxon>Insecta</taxon>
        <taxon>Pterygota</taxon>
        <taxon>Neoptera</taxon>
        <taxon>Endopterygota</taxon>
        <taxon>Hymenoptera</taxon>
        <taxon>Apocrita</taxon>
        <taxon>Proctotrupomorpha</taxon>
        <taxon>Chalcidoidea</taxon>
        <taxon>Trichogrammatidae</taxon>
        <taxon>Trichogramma</taxon>
    </lineage>
</organism>
<dbReference type="Proteomes" id="UP000479190">
    <property type="component" value="Unassembled WGS sequence"/>
</dbReference>
<feature type="region of interest" description="Disordered" evidence="1">
    <location>
        <begin position="1"/>
        <end position="22"/>
    </location>
</feature>
<keyword evidence="3" id="KW-1185">Reference proteome</keyword>
<dbReference type="EMBL" id="CADCXV010001217">
    <property type="protein sequence ID" value="CAB0042794.1"/>
    <property type="molecule type" value="Genomic_DNA"/>
</dbReference>
<feature type="compositionally biased region" description="Basic and acidic residues" evidence="1">
    <location>
        <begin position="1"/>
        <end position="10"/>
    </location>
</feature>
<proteinExistence type="predicted"/>
<evidence type="ECO:0000313" key="3">
    <source>
        <dbReference type="Proteomes" id="UP000479190"/>
    </source>
</evidence>
<evidence type="ECO:0000256" key="1">
    <source>
        <dbReference type="SAM" id="MobiDB-lite"/>
    </source>
</evidence>
<reference evidence="2 3" key="1">
    <citation type="submission" date="2020-02" db="EMBL/GenBank/DDBJ databases">
        <authorList>
            <person name="Ferguson B K."/>
        </authorList>
    </citation>
    <scope>NUCLEOTIDE SEQUENCE [LARGE SCALE GENOMIC DNA]</scope>
</reference>